<protein>
    <submittedName>
        <fullName evidence="5">MarR family transcriptional regulator</fullName>
    </submittedName>
</protein>
<keyword evidence="2" id="KW-0238">DNA-binding</keyword>
<dbReference type="Pfam" id="PF01047">
    <property type="entry name" value="MarR"/>
    <property type="match status" value="1"/>
</dbReference>
<dbReference type="InterPro" id="IPR036388">
    <property type="entry name" value="WH-like_DNA-bd_sf"/>
</dbReference>
<dbReference type="GO" id="GO:0003700">
    <property type="term" value="F:DNA-binding transcription factor activity"/>
    <property type="evidence" value="ECO:0007669"/>
    <property type="project" value="InterPro"/>
</dbReference>
<organism evidence="5 6">
    <name type="scientific">Leeia aquatica</name>
    <dbReference type="NCBI Taxonomy" id="2725557"/>
    <lineage>
        <taxon>Bacteria</taxon>
        <taxon>Pseudomonadati</taxon>
        <taxon>Pseudomonadota</taxon>
        <taxon>Betaproteobacteria</taxon>
        <taxon>Neisseriales</taxon>
        <taxon>Leeiaceae</taxon>
        <taxon>Leeia</taxon>
    </lineage>
</organism>
<evidence type="ECO:0000256" key="3">
    <source>
        <dbReference type="ARBA" id="ARBA00023163"/>
    </source>
</evidence>
<reference evidence="5 6" key="1">
    <citation type="submission" date="2020-04" db="EMBL/GenBank/DDBJ databases">
        <title>Draft genome of Leeia sp. IMCC25680.</title>
        <authorList>
            <person name="Song J."/>
            <person name="Cho J.-C."/>
        </authorList>
    </citation>
    <scope>NUCLEOTIDE SEQUENCE [LARGE SCALE GENOMIC DNA]</scope>
    <source>
        <strain evidence="5 6">IMCC25680</strain>
    </source>
</reference>
<dbReference type="InterPro" id="IPR023187">
    <property type="entry name" value="Tscrpt_reg_MarR-type_CS"/>
</dbReference>
<sequence>MVTDSSVVARQIGELYHQLYLHLHVRWQPGESRPGPEALAMMQHLHVTGPLTIGEIVQHLQRAQSAISEQVMRLEQQGWLTRFADQRDRRRTLVWLSEAGLAVLHKAQRPLDADLMAASLQQLSTVEQQQLIALLQRWLAAAIPLNHWSPDHE</sequence>
<dbReference type="PANTHER" id="PTHR33164">
    <property type="entry name" value="TRANSCRIPTIONAL REGULATOR, MARR FAMILY"/>
    <property type="match status" value="1"/>
</dbReference>
<dbReference type="PANTHER" id="PTHR33164:SF43">
    <property type="entry name" value="HTH-TYPE TRANSCRIPTIONAL REPRESSOR YETL"/>
    <property type="match status" value="1"/>
</dbReference>
<accession>A0A847S4T2</accession>
<dbReference type="GO" id="GO:0003677">
    <property type="term" value="F:DNA binding"/>
    <property type="evidence" value="ECO:0007669"/>
    <property type="project" value="UniProtKB-KW"/>
</dbReference>
<evidence type="ECO:0000256" key="2">
    <source>
        <dbReference type="ARBA" id="ARBA00023125"/>
    </source>
</evidence>
<dbReference type="Gene3D" id="1.10.10.10">
    <property type="entry name" value="Winged helix-like DNA-binding domain superfamily/Winged helix DNA-binding domain"/>
    <property type="match status" value="1"/>
</dbReference>
<dbReference type="Proteomes" id="UP000587991">
    <property type="component" value="Unassembled WGS sequence"/>
</dbReference>
<keyword evidence="3" id="KW-0804">Transcription</keyword>
<dbReference type="PROSITE" id="PS50995">
    <property type="entry name" value="HTH_MARR_2"/>
    <property type="match status" value="1"/>
</dbReference>
<dbReference type="AlphaFoldDB" id="A0A847S4T2"/>
<dbReference type="SMART" id="SM00347">
    <property type="entry name" value="HTH_MARR"/>
    <property type="match status" value="1"/>
</dbReference>
<dbReference type="SUPFAM" id="SSF46785">
    <property type="entry name" value="Winged helix' DNA-binding domain"/>
    <property type="match status" value="1"/>
</dbReference>
<dbReference type="InterPro" id="IPR036390">
    <property type="entry name" value="WH_DNA-bd_sf"/>
</dbReference>
<evidence type="ECO:0000259" key="4">
    <source>
        <dbReference type="PROSITE" id="PS50995"/>
    </source>
</evidence>
<dbReference type="InterPro" id="IPR039422">
    <property type="entry name" value="MarR/SlyA-like"/>
</dbReference>
<proteinExistence type="predicted"/>
<dbReference type="PROSITE" id="PS01117">
    <property type="entry name" value="HTH_MARR_1"/>
    <property type="match status" value="1"/>
</dbReference>
<keyword evidence="6" id="KW-1185">Reference proteome</keyword>
<comment type="caution">
    <text evidence="5">The sequence shown here is derived from an EMBL/GenBank/DDBJ whole genome shotgun (WGS) entry which is preliminary data.</text>
</comment>
<dbReference type="InterPro" id="IPR000835">
    <property type="entry name" value="HTH_MarR-typ"/>
</dbReference>
<feature type="domain" description="HTH marR-type" evidence="4">
    <location>
        <begin position="1"/>
        <end position="140"/>
    </location>
</feature>
<gene>
    <name evidence="5" type="ORF">HF682_01240</name>
</gene>
<dbReference type="RefSeq" id="WP_168875442.1">
    <property type="nucleotide sequence ID" value="NZ_JABAIM010000001.1"/>
</dbReference>
<evidence type="ECO:0000313" key="5">
    <source>
        <dbReference type="EMBL" id="NLR73785.1"/>
    </source>
</evidence>
<evidence type="ECO:0000256" key="1">
    <source>
        <dbReference type="ARBA" id="ARBA00023015"/>
    </source>
</evidence>
<evidence type="ECO:0000313" key="6">
    <source>
        <dbReference type="Proteomes" id="UP000587991"/>
    </source>
</evidence>
<dbReference type="GO" id="GO:0006950">
    <property type="term" value="P:response to stress"/>
    <property type="evidence" value="ECO:0007669"/>
    <property type="project" value="TreeGrafter"/>
</dbReference>
<name>A0A847S4T2_9NEIS</name>
<keyword evidence="1" id="KW-0805">Transcription regulation</keyword>
<dbReference type="EMBL" id="JABAIM010000001">
    <property type="protein sequence ID" value="NLR73785.1"/>
    <property type="molecule type" value="Genomic_DNA"/>
</dbReference>